<evidence type="ECO:0000313" key="1">
    <source>
        <dbReference type="EMBL" id="KAL3568821.1"/>
    </source>
</evidence>
<evidence type="ECO:0000313" key="2">
    <source>
        <dbReference type="Proteomes" id="UP000309997"/>
    </source>
</evidence>
<proteinExistence type="predicted"/>
<comment type="caution">
    <text evidence="1">The sequence shown here is derived from an EMBL/GenBank/DDBJ whole genome shotgun (WGS) entry which is preliminary data.</text>
</comment>
<reference evidence="1 2" key="1">
    <citation type="journal article" date="2024" name="Plant Biotechnol. J.">
        <title>Genome and CRISPR/Cas9 system of a widespread forest tree (Populus alba) in the world.</title>
        <authorList>
            <person name="Liu Y.J."/>
            <person name="Jiang P.F."/>
            <person name="Han X.M."/>
            <person name="Li X.Y."/>
            <person name="Wang H.M."/>
            <person name="Wang Y.J."/>
            <person name="Wang X.X."/>
            <person name="Zeng Q.Y."/>
        </authorList>
    </citation>
    <scope>NUCLEOTIDE SEQUENCE [LARGE SCALE GENOMIC DNA]</scope>
    <source>
        <strain evidence="2">cv. PAL-ZL1</strain>
    </source>
</reference>
<dbReference type="Proteomes" id="UP000309997">
    <property type="component" value="Unassembled WGS sequence"/>
</dbReference>
<protein>
    <submittedName>
        <fullName evidence="1">Uncharacterized protein</fullName>
    </submittedName>
</protein>
<accession>A0ACC4AS99</accession>
<keyword evidence="2" id="KW-1185">Reference proteome</keyword>
<dbReference type="EMBL" id="RCHU02000016">
    <property type="protein sequence ID" value="KAL3568821.1"/>
    <property type="molecule type" value="Genomic_DNA"/>
</dbReference>
<organism evidence="1 2">
    <name type="scientific">Populus alba</name>
    <name type="common">White poplar</name>
    <dbReference type="NCBI Taxonomy" id="43335"/>
    <lineage>
        <taxon>Eukaryota</taxon>
        <taxon>Viridiplantae</taxon>
        <taxon>Streptophyta</taxon>
        <taxon>Embryophyta</taxon>
        <taxon>Tracheophyta</taxon>
        <taxon>Spermatophyta</taxon>
        <taxon>Magnoliopsida</taxon>
        <taxon>eudicotyledons</taxon>
        <taxon>Gunneridae</taxon>
        <taxon>Pentapetalae</taxon>
        <taxon>rosids</taxon>
        <taxon>fabids</taxon>
        <taxon>Malpighiales</taxon>
        <taxon>Salicaceae</taxon>
        <taxon>Saliceae</taxon>
        <taxon>Populus</taxon>
    </lineage>
</organism>
<name>A0ACC4AS99_POPAL</name>
<gene>
    <name evidence="1" type="ORF">D5086_028711</name>
</gene>
<sequence>MSKTRRSSLNLKPLESGYESRGHLYCLRPDKDSGIKSRLLARGLHSVTSLPRALLAISITEHSIQY</sequence>